<proteinExistence type="predicted"/>
<dbReference type="EMBL" id="QXCT01000002">
    <property type="protein sequence ID" value="MDW9253766.1"/>
    <property type="molecule type" value="Genomic_DNA"/>
</dbReference>
<evidence type="ECO:0000313" key="1">
    <source>
        <dbReference type="EMBL" id="MDW9253766.1"/>
    </source>
</evidence>
<comment type="caution">
    <text evidence="1">The sequence shown here is derived from an EMBL/GenBank/DDBJ whole genome shotgun (WGS) entry which is preliminary data.</text>
</comment>
<dbReference type="Proteomes" id="UP001272137">
    <property type="component" value="Unassembled WGS sequence"/>
</dbReference>
<protein>
    <submittedName>
        <fullName evidence="1">Uncharacterized protein</fullName>
    </submittedName>
</protein>
<accession>A0AAW9D177</accession>
<evidence type="ECO:0000313" key="2">
    <source>
        <dbReference type="Proteomes" id="UP001272137"/>
    </source>
</evidence>
<organism evidence="1 2">
    <name type="scientific">Burkholderia thailandensis</name>
    <dbReference type="NCBI Taxonomy" id="57975"/>
    <lineage>
        <taxon>Bacteria</taxon>
        <taxon>Pseudomonadati</taxon>
        <taxon>Pseudomonadota</taxon>
        <taxon>Betaproteobacteria</taxon>
        <taxon>Burkholderiales</taxon>
        <taxon>Burkholderiaceae</taxon>
        <taxon>Burkholderia</taxon>
        <taxon>pseudomallei group</taxon>
    </lineage>
</organism>
<gene>
    <name evidence="1" type="ORF">C7S16_2459</name>
</gene>
<sequence length="44" mass="4847">MERGFVIQTNYGDLVIDAEDAEHFAALARVILGNKLARTEVSRG</sequence>
<name>A0AAW9D177_BURTH</name>
<reference evidence="1" key="1">
    <citation type="submission" date="2018-08" db="EMBL/GenBank/DDBJ databases">
        <title>Identification of Burkholderia cepacia strains that express a Burkholderia pseudomallei-like capsular polysaccharide.</title>
        <authorList>
            <person name="Burtnick M.N."/>
            <person name="Vongsouvath M."/>
            <person name="Newton P."/>
            <person name="Wuthiekanun V."/>
            <person name="Limmathurotsakul D."/>
            <person name="Brett P.J."/>
            <person name="Chantratita N."/>
            <person name="Dance D.A."/>
        </authorList>
    </citation>
    <scope>NUCLEOTIDE SEQUENCE</scope>
    <source>
        <strain evidence="1">SBXCC001</strain>
    </source>
</reference>
<dbReference type="AlphaFoldDB" id="A0AAW9D177"/>